<keyword evidence="3 6" id="KW-0963">Cytoplasm</keyword>
<dbReference type="PANTHER" id="PTHR10695">
    <property type="entry name" value="DEPHOSPHO-COA KINASE-RELATED"/>
    <property type="match status" value="1"/>
</dbReference>
<dbReference type="PROSITE" id="PS51219">
    <property type="entry name" value="DPCK"/>
    <property type="match status" value="1"/>
</dbReference>
<evidence type="ECO:0000256" key="1">
    <source>
        <dbReference type="ARBA" id="ARBA00008826"/>
    </source>
</evidence>
<comment type="subcellular location">
    <subcellularLocation>
        <location evidence="6">Cytoplasm</location>
    </subcellularLocation>
</comment>
<organism evidence="8 9">
    <name type="scientific">Barrientosiimonas humi</name>
    <dbReference type="NCBI Taxonomy" id="999931"/>
    <lineage>
        <taxon>Bacteria</taxon>
        <taxon>Bacillati</taxon>
        <taxon>Actinomycetota</taxon>
        <taxon>Actinomycetes</taxon>
        <taxon>Micrococcales</taxon>
        <taxon>Dermacoccaceae</taxon>
        <taxon>Barrientosiimonas</taxon>
    </lineage>
</organism>
<reference evidence="8 9" key="1">
    <citation type="submission" date="2019-06" db="EMBL/GenBank/DDBJ databases">
        <title>Sequencing the genomes of 1000 actinobacteria strains.</title>
        <authorList>
            <person name="Klenk H.-P."/>
        </authorList>
    </citation>
    <scope>NUCLEOTIDE SEQUENCE [LARGE SCALE GENOMIC DNA]</scope>
    <source>
        <strain evidence="8 9">DSM 24617</strain>
    </source>
</reference>
<evidence type="ECO:0000256" key="2">
    <source>
        <dbReference type="ARBA" id="ARBA00011058"/>
    </source>
</evidence>
<evidence type="ECO:0000256" key="3">
    <source>
        <dbReference type="ARBA" id="ARBA00022490"/>
    </source>
</evidence>
<evidence type="ECO:0000256" key="6">
    <source>
        <dbReference type="HAMAP-Rule" id="MF_00376"/>
    </source>
</evidence>
<dbReference type="EC" id="2.7.1.24" evidence="6 7"/>
<dbReference type="UniPathway" id="UPA00241">
    <property type="reaction ID" value="UER00356"/>
</dbReference>
<dbReference type="RefSeq" id="WP_211344548.1">
    <property type="nucleotide sequence ID" value="NZ_CAJTBP010000001.1"/>
</dbReference>
<comment type="caution">
    <text evidence="8">The sequence shown here is derived from an EMBL/GenBank/DDBJ whole genome shotgun (WGS) entry which is preliminary data.</text>
</comment>
<dbReference type="Proteomes" id="UP000318336">
    <property type="component" value="Unassembled WGS sequence"/>
</dbReference>
<dbReference type="EMBL" id="VFOK01000001">
    <property type="protein sequence ID" value="TQL33299.1"/>
    <property type="molecule type" value="Genomic_DNA"/>
</dbReference>
<dbReference type="Pfam" id="PF01121">
    <property type="entry name" value="CoaE"/>
    <property type="match status" value="1"/>
</dbReference>
<keyword evidence="6" id="KW-0173">Coenzyme A biosynthesis</keyword>
<protein>
    <recommendedName>
        <fullName evidence="6 7">Dephospho-CoA kinase</fullName>
        <ecNumber evidence="6 7">2.7.1.24</ecNumber>
    </recommendedName>
    <alternativeName>
        <fullName evidence="6">Dephosphocoenzyme A kinase</fullName>
    </alternativeName>
</protein>
<dbReference type="Pfam" id="PF04229">
    <property type="entry name" value="GrpB"/>
    <property type="match status" value="1"/>
</dbReference>
<dbReference type="GO" id="GO:0015937">
    <property type="term" value="P:coenzyme A biosynthetic process"/>
    <property type="evidence" value="ECO:0007669"/>
    <property type="project" value="UniProtKB-UniRule"/>
</dbReference>
<evidence type="ECO:0000256" key="4">
    <source>
        <dbReference type="ARBA" id="ARBA00022741"/>
    </source>
</evidence>
<comment type="similarity">
    <text evidence="2">In the C-terminal section; belongs to the UPF0157 (GrpB) family.</text>
</comment>
<keyword evidence="6" id="KW-0808">Transferase</keyword>
<keyword evidence="9" id="KW-1185">Reference proteome</keyword>
<dbReference type="GO" id="GO:0004140">
    <property type="term" value="F:dephospho-CoA kinase activity"/>
    <property type="evidence" value="ECO:0007669"/>
    <property type="project" value="UniProtKB-UniRule"/>
</dbReference>
<dbReference type="InterPro" id="IPR001977">
    <property type="entry name" value="Depp_CoAkinase"/>
</dbReference>
<dbReference type="InterPro" id="IPR007344">
    <property type="entry name" value="GrpB/CoaE"/>
</dbReference>
<feature type="binding site" evidence="6">
    <location>
        <begin position="12"/>
        <end position="17"/>
    </location>
    <ligand>
        <name>ATP</name>
        <dbReference type="ChEBI" id="CHEBI:30616"/>
    </ligand>
</feature>
<sequence length="407" mass="44435">MALHVGLSGGIGSGKSTVSKLLVERGAVLVDSDVIAREVVAPGTQGLALVRERFGDGVVGDDGALDRPALAATVFGDDAARADLNAIVHPLVAQEAIRQVQEAPDDAIVVQDIPLLVELGREVDYQLTVIVAADPDVRLERLVRTRGMSEADARARMDAQATDEQRRAAADVWLENGSTQADLADHVERLWTQRLVPFEHNLRTRTAVRRPATAALAEPDPGWAPTARRLLGRLDRALQRASLRDRVHGLEHIGSTAVPGLAAKDVIDLQLTLDDLTLATTDAFESAVLAAGFVQPRERLDTVHTWAPDESEWRKVLYGNADPGRVLHLHVRRAGSPGAEVAVAFRDWLRAEPQAREAYAALKQQAVADHPGGDERTRADYTAAKEPWFAEHLPQALEWSRQRDRDR</sequence>
<comment type="pathway">
    <text evidence="6">Cofactor biosynthesis; coenzyme A biosynthesis; CoA from (R)-pantothenate: step 5/5.</text>
</comment>
<keyword evidence="4 6" id="KW-0547">Nucleotide-binding</keyword>
<dbReference type="HAMAP" id="MF_00376">
    <property type="entry name" value="Dephospho_CoA_kinase"/>
    <property type="match status" value="1"/>
</dbReference>
<dbReference type="GO" id="GO:0005524">
    <property type="term" value="F:ATP binding"/>
    <property type="evidence" value="ECO:0007669"/>
    <property type="project" value="UniProtKB-UniRule"/>
</dbReference>
<proteinExistence type="inferred from homology"/>
<evidence type="ECO:0000256" key="7">
    <source>
        <dbReference type="NCBIfam" id="TIGR00152"/>
    </source>
</evidence>
<dbReference type="InterPro" id="IPR043519">
    <property type="entry name" value="NT_sf"/>
</dbReference>
<dbReference type="InterPro" id="IPR027417">
    <property type="entry name" value="P-loop_NTPase"/>
</dbReference>
<comment type="similarity">
    <text evidence="1">In the N-terminal section; belongs to the CoaE family.</text>
</comment>
<dbReference type="PANTHER" id="PTHR10695:SF46">
    <property type="entry name" value="BIFUNCTIONAL COENZYME A SYNTHASE-RELATED"/>
    <property type="match status" value="1"/>
</dbReference>
<dbReference type="NCBIfam" id="NF002879">
    <property type="entry name" value="PRK03333.1"/>
    <property type="match status" value="1"/>
</dbReference>
<accession>A0A542XBT6</accession>
<dbReference type="Gene3D" id="3.30.460.10">
    <property type="entry name" value="Beta Polymerase, domain 2"/>
    <property type="match status" value="1"/>
</dbReference>
<dbReference type="SUPFAM" id="SSF81301">
    <property type="entry name" value="Nucleotidyltransferase"/>
    <property type="match status" value="1"/>
</dbReference>
<keyword evidence="6 8" id="KW-0418">Kinase</keyword>
<evidence type="ECO:0000256" key="5">
    <source>
        <dbReference type="ARBA" id="ARBA00022840"/>
    </source>
</evidence>
<dbReference type="SUPFAM" id="SSF52540">
    <property type="entry name" value="P-loop containing nucleoside triphosphate hydrolases"/>
    <property type="match status" value="1"/>
</dbReference>
<evidence type="ECO:0000313" key="9">
    <source>
        <dbReference type="Proteomes" id="UP000318336"/>
    </source>
</evidence>
<evidence type="ECO:0000313" key="8">
    <source>
        <dbReference type="EMBL" id="TQL33299.1"/>
    </source>
</evidence>
<dbReference type="AlphaFoldDB" id="A0A542XBT6"/>
<dbReference type="GO" id="GO:0005737">
    <property type="term" value="C:cytoplasm"/>
    <property type="evidence" value="ECO:0007669"/>
    <property type="project" value="UniProtKB-SubCell"/>
</dbReference>
<comment type="function">
    <text evidence="6">Catalyzes the phosphorylation of the 3'-hydroxyl group of dephosphocoenzyme A to form coenzyme A.</text>
</comment>
<dbReference type="Gene3D" id="3.40.50.300">
    <property type="entry name" value="P-loop containing nucleotide triphosphate hydrolases"/>
    <property type="match status" value="1"/>
</dbReference>
<comment type="catalytic activity">
    <reaction evidence="6">
        <text>3'-dephospho-CoA + ATP = ADP + CoA + H(+)</text>
        <dbReference type="Rhea" id="RHEA:18245"/>
        <dbReference type="ChEBI" id="CHEBI:15378"/>
        <dbReference type="ChEBI" id="CHEBI:30616"/>
        <dbReference type="ChEBI" id="CHEBI:57287"/>
        <dbReference type="ChEBI" id="CHEBI:57328"/>
        <dbReference type="ChEBI" id="CHEBI:456216"/>
        <dbReference type="EC" id="2.7.1.24"/>
    </reaction>
</comment>
<dbReference type="CDD" id="cd02022">
    <property type="entry name" value="DPCK"/>
    <property type="match status" value="1"/>
</dbReference>
<name>A0A542XBT6_9MICO</name>
<comment type="similarity">
    <text evidence="6">Belongs to the CoaE family.</text>
</comment>
<gene>
    <name evidence="6" type="primary">coaE</name>
    <name evidence="8" type="ORF">FB554_1441</name>
</gene>
<dbReference type="NCBIfam" id="TIGR00152">
    <property type="entry name" value="dephospho-CoA kinase"/>
    <property type="match status" value="1"/>
</dbReference>
<keyword evidence="5 6" id="KW-0067">ATP-binding</keyword>